<dbReference type="InterPro" id="IPR017871">
    <property type="entry name" value="ABC_transporter-like_CS"/>
</dbReference>
<comment type="caution">
    <text evidence="10">The sequence shown here is derived from an EMBL/GenBank/DDBJ whole genome shotgun (WGS) entry which is preliminary data.</text>
</comment>
<evidence type="ECO:0000256" key="5">
    <source>
        <dbReference type="ARBA" id="ARBA00022989"/>
    </source>
</evidence>
<sequence length="653" mass="69984">MTTEGAASMPPLGERVRRWTTMWGLLRHAGVPLVAVGLALSVLLALLPLVSIVALGRVLFLLPSMTDGAASAGWSDLLAVLGVAVGALVVQQLLAPFQTGIVETIGRRVDQRCIDRLLGAALSDAPLALLDDAEVLDVVADARAAFARQNMSPGDAAGALVPLVGRYVQLVGAAALVGVVVSPLAGAVILATALVMRAGVRGTFSKLTPIWKTLHPQRRRMYYLRELATTPGITKEVRLLGVLGWLRERLRRETMAYLEPQWTVNCRLQLWPFVGFSAIGLVGGTIVLVLVALDDTLDLFALGVAIQAVLIPLRFGVYFPECDVRTQFGLLSFEALERFEQRLRSATPEATREGSDAPVPHGVIRFEDVWFRYADDGPWVLKGLDLELVPGTSTAIVGLNGAGKTTTTKLLARLYEPTRGRITVDGVDVRDLPLEAWRRRLALIFQDYLRLELSVTDNVGLGAPELRDDAARLREAISAAGADGVVDGLADGLDTVLSGGYAGGRDLSGGQWQRIALARALLAVSGGADVLVLDEPTAQLDVRAEAEFFERFLADGAVAAVARERAVTSVVISHRFSTVRPADQIVVVAEGRVVEQGTHDELLAADGRYAELFVLQARRFRSDSPDDPDPDPHLDPDPDAASPETALTAGGTR</sequence>
<reference evidence="10 11" key="1">
    <citation type="journal article" date="2015" name="Sci. Rep.">
        <title>Functional and structural properties of a novel cellulosome-like multienzyme complex: efficient glycoside hydrolysis of water-insoluble 7-xylosyl-10-deacetylpaclitaxel.</title>
        <authorList>
            <person name="Dou T.Y."/>
            <person name="Luan H.W."/>
            <person name="Ge G.B."/>
            <person name="Dong M.M."/>
            <person name="Zou H.F."/>
            <person name="He Y.Q."/>
            <person name="Cui P."/>
            <person name="Wang J.Y."/>
            <person name="Hao D.C."/>
            <person name="Yang S.L."/>
            <person name="Yang L."/>
        </authorList>
    </citation>
    <scope>NUCLEOTIDE SEQUENCE [LARGE SCALE GENOMIC DNA]</scope>
    <source>
        <strain evidence="10 11">F16</strain>
    </source>
</reference>
<dbReference type="PANTHER" id="PTHR24221">
    <property type="entry name" value="ATP-BINDING CASSETTE SUB-FAMILY B"/>
    <property type="match status" value="1"/>
</dbReference>
<dbReference type="PATRIC" id="fig|1350482.3.peg.1921"/>
<proteinExistence type="predicted"/>
<evidence type="ECO:0000256" key="2">
    <source>
        <dbReference type="ARBA" id="ARBA00022692"/>
    </source>
</evidence>
<dbReference type="EMBL" id="ATNL01000008">
    <property type="protein sequence ID" value="KON73180.1"/>
    <property type="molecule type" value="Genomic_DNA"/>
</dbReference>
<dbReference type="Gene3D" id="3.40.50.300">
    <property type="entry name" value="P-loop containing nucleotide triphosphate hydrolases"/>
    <property type="match status" value="1"/>
</dbReference>
<keyword evidence="6 8" id="KW-0472">Membrane</keyword>
<name>A0A0M0F6H1_CELCE</name>
<organism evidence="10 11">
    <name type="scientific">Cellulosimicrobium cellulans F16</name>
    <dbReference type="NCBI Taxonomy" id="1350482"/>
    <lineage>
        <taxon>Bacteria</taxon>
        <taxon>Bacillati</taxon>
        <taxon>Actinomycetota</taxon>
        <taxon>Actinomycetes</taxon>
        <taxon>Micrococcales</taxon>
        <taxon>Promicromonosporaceae</taxon>
        <taxon>Cellulosimicrobium</taxon>
    </lineage>
</organism>
<evidence type="ECO:0000256" key="7">
    <source>
        <dbReference type="SAM" id="MobiDB-lite"/>
    </source>
</evidence>
<keyword evidence="5 8" id="KW-1133">Transmembrane helix</keyword>
<feature type="transmembrane region" description="Helical" evidence="8">
    <location>
        <begin position="29"/>
        <end position="62"/>
    </location>
</feature>
<dbReference type="PROSITE" id="PS50893">
    <property type="entry name" value="ABC_TRANSPORTER_2"/>
    <property type="match status" value="1"/>
</dbReference>
<dbReference type="Pfam" id="PF00005">
    <property type="entry name" value="ABC_tran"/>
    <property type="match status" value="1"/>
</dbReference>
<dbReference type="Gene3D" id="1.20.1560.10">
    <property type="entry name" value="ABC transporter type 1, transmembrane domain"/>
    <property type="match status" value="1"/>
</dbReference>
<gene>
    <name evidence="10" type="ORF">M768_09560</name>
</gene>
<accession>A0A0M0F6H1</accession>
<dbReference type="PROSITE" id="PS00211">
    <property type="entry name" value="ABC_TRANSPORTER_1"/>
    <property type="match status" value="1"/>
</dbReference>
<feature type="transmembrane region" description="Helical" evidence="8">
    <location>
        <begin position="270"/>
        <end position="293"/>
    </location>
</feature>
<dbReference type="SUPFAM" id="SSF90123">
    <property type="entry name" value="ABC transporter transmembrane region"/>
    <property type="match status" value="1"/>
</dbReference>
<dbReference type="InterPro" id="IPR027417">
    <property type="entry name" value="P-loop_NTPase"/>
</dbReference>
<dbReference type="InterPro" id="IPR039421">
    <property type="entry name" value="Type_1_exporter"/>
</dbReference>
<keyword evidence="4" id="KW-0067">ATP-binding</keyword>
<feature type="domain" description="ABC transporter" evidence="9">
    <location>
        <begin position="364"/>
        <end position="615"/>
    </location>
</feature>
<evidence type="ECO:0000256" key="8">
    <source>
        <dbReference type="SAM" id="Phobius"/>
    </source>
</evidence>
<evidence type="ECO:0000256" key="3">
    <source>
        <dbReference type="ARBA" id="ARBA00022741"/>
    </source>
</evidence>
<evidence type="ECO:0000313" key="11">
    <source>
        <dbReference type="Proteomes" id="UP000037387"/>
    </source>
</evidence>
<feature type="compositionally biased region" description="Basic and acidic residues" evidence="7">
    <location>
        <begin position="620"/>
        <end position="636"/>
    </location>
</feature>
<feature type="transmembrane region" description="Helical" evidence="8">
    <location>
        <begin position="299"/>
        <end position="319"/>
    </location>
</feature>
<comment type="subcellular location">
    <subcellularLocation>
        <location evidence="1">Cell membrane</location>
        <topology evidence="1">Multi-pass membrane protein</topology>
    </subcellularLocation>
</comment>
<dbReference type="AlphaFoldDB" id="A0A0M0F6H1"/>
<keyword evidence="3" id="KW-0547">Nucleotide-binding</keyword>
<feature type="region of interest" description="Disordered" evidence="7">
    <location>
        <begin position="620"/>
        <end position="653"/>
    </location>
</feature>
<dbReference type="GO" id="GO:0016887">
    <property type="term" value="F:ATP hydrolysis activity"/>
    <property type="evidence" value="ECO:0007669"/>
    <property type="project" value="InterPro"/>
</dbReference>
<dbReference type="SUPFAM" id="SSF52540">
    <property type="entry name" value="P-loop containing nucleoside triphosphate hydrolases"/>
    <property type="match status" value="1"/>
</dbReference>
<evidence type="ECO:0000256" key="1">
    <source>
        <dbReference type="ARBA" id="ARBA00004651"/>
    </source>
</evidence>
<dbReference type="InterPro" id="IPR036640">
    <property type="entry name" value="ABC1_TM_sf"/>
</dbReference>
<dbReference type="PANTHER" id="PTHR24221:SF646">
    <property type="entry name" value="HAEMOLYSIN SECRETION ATP-BINDING PROTEIN"/>
    <property type="match status" value="1"/>
</dbReference>
<evidence type="ECO:0000313" key="10">
    <source>
        <dbReference type="EMBL" id="KON73180.1"/>
    </source>
</evidence>
<dbReference type="GO" id="GO:0005524">
    <property type="term" value="F:ATP binding"/>
    <property type="evidence" value="ECO:0007669"/>
    <property type="project" value="UniProtKB-KW"/>
</dbReference>
<feature type="transmembrane region" description="Helical" evidence="8">
    <location>
        <begin position="170"/>
        <end position="196"/>
    </location>
</feature>
<feature type="transmembrane region" description="Helical" evidence="8">
    <location>
        <begin position="74"/>
        <end position="94"/>
    </location>
</feature>
<evidence type="ECO:0000259" key="9">
    <source>
        <dbReference type="PROSITE" id="PS50893"/>
    </source>
</evidence>
<dbReference type="InterPro" id="IPR003439">
    <property type="entry name" value="ABC_transporter-like_ATP-bd"/>
</dbReference>
<dbReference type="GO" id="GO:0005886">
    <property type="term" value="C:plasma membrane"/>
    <property type="evidence" value="ECO:0007669"/>
    <property type="project" value="UniProtKB-SubCell"/>
</dbReference>
<evidence type="ECO:0000256" key="4">
    <source>
        <dbReference type="ARBA" id="ARBA00022840"/>
    </source>
</evidence>
<evidence type="ECO:0000256" key="6">
    <source>
        <dbReference type="ARBA" id="ARBA00023136"/>
    </source>
</evidence>
<dbReference type="Proteomes" id="UP000037387">
    <property type="component" value="Unassembled WGS sequence"/>
</dbReference>
<keyword evidence="11" id="KW-1185">Reference proteome</keyword>
<dbReference type="InterPro" id="IPR003593">
    <property type="entry name" value="AAA+_ATPase"/>
</dbReference>
<protein>
    <recommendedName>
        <fullName evidence="9">ABC transporter domain-containing protein</fullName>
    </recommendedName>
</protein>
<dbReference type="SMART" id="SM00382">
    <property type="entry name" value="AAA"/>
    <property type="match status" value="1"/>
</dbReference>
<keyword evidence="2 8" id="KW-0812">Transmembrane</keyword>
<dbReference type="RefSeq" id="WP_221928199.1">
    <property type="nucleotide sequence ID" value="NZ_KQ435290.1"/>
</dbReference>
<dbReference type="GO" id="GO:0034040">
    <property type="term" value="F:ATPase-coupled lipid transmembrane transporter activity"/>
    <property type="evidence" value="ECO:0007669"/>
    <property type="project" value="TreeGrafter"/>
</dbReference>